<protein>
    <submittedName>
        <fullName evidence="2">Uncharacterized protein</fullName>
    </submittedName>
</protein>
<dbReference type="GO" id="GO:0031593">
    <property type="term" value="F:polyubiquitin modification-dependent protein binding"/>
    <property type="evidence" value="ECO:0007669"/>
    <property type="project" value="TreeGrafter"/>
</dbReference>
<dbReference type="HOGENOM" id="CLU_059255_0_0_1"/>
<evidence type="ECO:0000256" key="1">
    <source>
        <dbReference type="SAM" id="SignalP"/>
    </source>
</evidence>
<evidence type="ECO:0000313" key="2">
    <source>
        <dbReference type="EMBL" id="EAY94551.1"/>
    </source>
</evidence>
<organism evidence="2 3">
    <name type="scientific">Oryza sativa subsp. indica</name>
    <name type="common">Rice</name>
    <dbReference type="NCBI Taxonomy" id="39946"/>
    <lineage>
        <taxon>Eukaryota</taxon>
        <taxon>Viridiplantae</taxon>
        <taxon>Streptophyta</taxon>
        <taxon>Embryophyta</taxon>
        <taxon>Tracheophyta</taxon>
        <taxon>Spermatophyta</taxon>
        <taxon>Magnoliopsida</taxon>
        <taxon>Liliopsida</taxon>
        <taxon>Poales</taxon>
        <taxon>Poaceae</taxon>
        <taxon>BOP clade</taxon>
        <taxon>Oryzoideae</taxon>
        <taxon>Oryzeae</taxon>
        <taxon>Oryzinae</taxon>
        <taxon>Oryza</taxon>
        <taxon>Oryza sativa</taxon>
    </lineage>
</organism>
<dbReference type="OMA" id="SGMMNED"/>
<keyword evidence="1" id="KW-0732">Signal</keyword>
<dbReference type="PANTHER" id="PTHR31728">
    <property type="entry name" value="ABRAXAS FAMILY MEMBER"/>
    <property type="match status" value="1"/>
</dbReference>
<feature type="signal peptide" evidence="1">
    <location>
        <begin position="1"/>
        <end position="28"/>
    </location>
</feature>
<dbReference type="PANTHER" id="PTHR31728:SF4">
    <property type="entry name" value="OS04G0479300 PROTEIN"/>
    <property type="match status" value="1"/>
</dbReference>
<dbReference type="InterPro" id="IPR023241">
    <property type="entry name" value="FAM175_plant"/>
</dbReference>
<dbReference type="EMBL" id="CM000129">
    <property type="protein sequence ID" value="EAY94551.1"/>
    <property type="molecule type" value="Genomic_DNA"/>
</dbReference>
<dbReference type="GO" id="GO:0005634">
    <property type="term" value="C:nucleus"/>
    <property type="evidence" value="ECO:0007669"/>
    <property type="project" value="TreeGrafter"/>
</dbReference>
<dbReference type="Proteomes" id="UP000007015">
    <property type="component" value="Chromosome 4"/>
</dbReference>
<gene>
    <name evidence="2" type="ORF">OsI_16327</name>
</gene>
<evidence type="ECO:0000313" key="3">
    <source>
        <dbReference type="Proteomes" id="UP000007015"/>
    </source>
</evidence>
<accession>A2XUP1</accession>
<dbReference type="InterPro" id="IPR023238">
    <property type="entry name" value="FAM175"/>
</dbReference>
<proteinExistence type="predicted"/>
<dbReference type="STRING" id="39946.A2XUP1"/>
<feature type="chain" id="PRO_5002650273" evidence="1">
    <location>
        <begin position="29"/>
        <end position="392"/>
    </location>
</feature>
<dbReference type="PRINTS" id="PR02054">
    <property type="entry name" value="FAM175PLANT"/>
</dbReference>
<keyword evidence="3" id="KW-1185">Reference proteome</keyword>
<name>A2XUP1_ORYSI</name>
<sequence>MAPAAAAKLSVSGAALAALLACCGSADGDSDGLLFGVASRAAAAPPSFYDDDDDDQARASSGPSLSISVVGHASVAQPSSLADPLGRFTRSSYSPDPSAAIGFFSSSRRRSPLRPSMREAALARSLSKTLVLAHPLVFLLVAPSSSAAGLSVHSFDYRAFLLVDSRLVPASLSVVNAGPGFREQYHAFAPESPLPSLPEQPVKQGYSIGEQKALDGMVEGFGLERVGAMVTSASALTSEMEEMYSGMLRKLEGLARQVERTNERVLDQIVRHSTMTHFLDGDCYLSCEKLQRQLKLQLAVQLKIELKNMLPRISYSSYALFGGCSEATKSRFKPWNAADLGKTEYIAQEKGCWIEIRTVICSQQQQAIHTIVELELINLKRGQNKIAVLWNL</sequence>
<dbReference type="Gramene" id="BGIOSGA014872-TA">
    <property type="protein sequence ID" value="BGIOSGA014872-PA"/>
    <property type="gene ID" value="BGIOSGA014872"/>
</dbReference>
<dbReference type="AlphaFoldDB" id="A2XUP1"/>
<reference evidence="2 3" key="1">
    <citation type="journal article" date="2005" name="PLoS Biol.">
        <title>The genomes of Oryza sativa: a history of duplications.</title>
        <authorList>
            <person name="Yu J."/>
            <person name="Wang J."/>
            <person name="Lin W."/>
            <person name="Li S."/>
            <person name="Li H."/>
            <person name="Zhou J."/>
            <person name="Ni P."/>
            <person name="Dong W."/>
            <person name="Hu S."/>
            <person name="Zeng C."/>
            <person name="Zhang J."/>
            <person name="Zhang Y."/>
            <person name="Li R."/>
            <person name="Xu Z."/>
            <person name="Li S."/>
            <person name="Li X."/>
            <person name="Zheng H."/>
            <person name="Cong L."/>
            <person name="Lin L."/>
            <person name="Yin J."/>
            <person name="Geng J."/>
            <person name="Li G."/>
            <person name="Shi J."/>
            <person name="Liu J."/>
            <person name="Lv H."/>
            <person name="Li J."/>
            <person name="Wang J."/>
            <person name="Deng Y."/>
            <person name="Ran L."/>
            <person name="Shi X."/>
            <person name="Wang X."/>
            <person name="Wu Q."/>
            <person name="Li C."/>
            <person name="Ren X."/>
            <person name="Wang J."/>
            <person name="Wang X."/>
            <person name="Li D."/>
            <person name="Liu D."/>
            <person name="Zhang X."/>
            <person name="Ji Z."/>
            <person name="Zhao W."/>
            <person name="Sun Y."/>
            <person name="Zhang Z."/>
            <person name="Bao J."/>
            <person name="Han Y."/>
            <person name="Dong L."/>
            <person name="Ji J."/>
            <person name="Chen P."/>
            <person name="Wu S."/>
            <person name="Liu J."/>
            <person name="Xiao Y."/>
            <person name="Bu D."/>
            <person name="Tan J."/>
            <person name="Yang L."/>
            <person name="Ye C."/>
            <person name="Zhang J."/>
            <person name="Xu J."/>
            <person name="Zhou Y."/>
            <person name="Yu Y."/>
            <person name="Zhang B."/>
            <person name="Zhuang S."/>
            <person name="Wei H."/>
            <person name="Liu B."/>
            <person name="Lei M."/>
            <person name="Yu H."/>
            <person name="Li Y."/>
            <person name="Xu H."/>
            <person name="Wei S."/>
            <person name="He X."/>
            <person name="Fang L."/>
            <person name="Zhang Z."/>
            <person name="Zhang Y."/>
            <person name="Huang X."/>
            <person name="Su Z."/>
            <person name="Tong W."/>
            <person name="Li J."/>
            <person name="Tong Z."/>
            <person name="Li S."/>
            <person name="Ye J."/>
            <person name="Wang L."/>
            <person name="Fang L."/>
            <person name="Lei T."/>
            <person name="Chen C."/>
            <person name="Chen H."/>
            <person name="Xu Z."/>
            <person name="Li H."/>
            <person name="Huang H."/>
            <person name="Zhang F."/>
            <person name="Xu H."/>
            <person name="Li N."/>
            <person name="Zhao C."/>
            <person name="Li S."/>
            <person name="Dong L."/>
            <person name="Huang Y."/>
            <person name="Li L."/>
            <person name="Xi Y."/>
            <person name="Qi Q."/>
            <person name="Li W."/>
            <person name="Zhang B."/>
            <person name="Hu W."/>
            <person name="Zhang Y."/>
            <person name="Tian X."/>
            <person name="Jiao Y."/>
            <person name="Liang X."/>
            <person name="Jin J."/>
            <person name="Gao L."/>
            <person name="Zheng W."/>
            <person name="Hao B."/>
            <person name="Liu S."/>
            <person name="Wang W."/>
            <person name="Yuan L."/>
            <person name="Cao M."/>
            <person name="McDermott J."/>
            <person name="Samudrala R."/>
            <person name="Wang J."/>
            <person name="Wong G.K."/>
            <person name="Yang H."/>
        </authorList>
    </citation>
    <scope>NUCLEOTIDE SEQUENCE [LARGE SCALE GENOMIC DNA]</scope>
    <source>
        <strain evidence="3">cv. 93-11</strain>
    </source>
</reference>